<evidence type="ECO:0000256" key="15">
    <source>
        <dbReference type="PIRSR" id="PIRSR000350-4"/>
    </source>
</evidence>
<evidence type="ECO:0000256" key="10">
    <source>
        <dbReference type="ARBA" id="ARBA00023157"/>
    </source>
</evidence>
<evidence type="ECO:0000259" key="18">
    <source>
        <dbReference type="PROSITE" id="PS50968"/>
    </source>
</evidence>
<dbReference type="GO" id="GO:0006103">
    <property type="term" value="P:2-oxoglutarate metabolic process"/>
    <property type="evidence" value="ECO:0007669"/>
    <property type="project" value="TreeGrafter"/>
</dbReference>
<dbReference type="PROSITE" id="PS00189">
    <property type="entry name" value="LIPOYL"/>
    <property type="match status" value="1"/>
</dbReference>
<keyword evidence="14" id="KW-0547">Nucleotide-binding</keyword>
<feature type="disulfide bond" description="Redox-active" evidence="15">
    <location>
        <begin position="163"/>
        <end position="168"/>
    </location>
</feature>
<keyword evidence="11 16" id="KW-0676">Redox-active center</keyword>
<comment type="caution">
    <text evidence="19">The sequence shown here is derived from an EMBL/GenBank/DDBJ whole genome shotgun (WGS) entry which is preliminary data.</text>
</comment>
<keyword evidence="9 14" id="KW-0520">NAD</keyword>
<keyword evidence="10" id="KW-1015">Disulfide bond</keyword>
<evidence type="ECO:0000256" key="13">
    <source>
        <dbReference type="PIRSR" id="PIRSR000350-2"/>
    </source>
</evidence>
<dbReference type="Pfam" id="PF00364">
    <property type="entry name" value="Biotin_lipoyl"/>
    <property type="match status" value="1"/>
</dbReference>
<dbReference type="SUPFAM" id="SSF51230">
    <property type="entry name" value="Single hybrid motif"/>
    <property type="match status" value="1"/>
</dbReference>
<feature type="binding site" evidence="14">
    <location>
        <begin position="300"/>
        <end position="307"/>
    </location>
    <ligand>
        <name>NAD(+)</name>
        <dbReference type="ChEBI" id="CHEBI:57540"/>
    </ligand>
</feature>
<feature type="region of interest" description="Disordered" evidence="17">
    <location>
        <begin position="85"/>
        <end position="106"/>
    </location>
</feature>
<evidence type="ECO:0000256" key="12">
    <source>
        <dbReference type="ARBA" id="ARBA00049187"/>
    </source>
</evidence>
<comment type="cofactor">
    <cofactor evidence="1">
        <name>(R)-lipoate</name>
        <dbReference type="ChEBI" id="CHEBI:83088"/>
    </cofactor>
</comment>
<feature type="binding site" evidence="14">
    <location>
        <position position="235"/>
    </location>
    <ligand>
        <name>FAD</name>
        <dbReference type="ChEBI" id="CHEBI:57692"/>
    </ligand>
</feature>
<evidence type="ECO:0000256" key="4">
    <source>
        <dbReference type="ARBA" id="ARBA00016961"/>
    </source>
</evidence>
<protein>
    <recommendedName>
        <fullName evidence="4 16">Dihydrolipoyl dehydrogenase</fullName>
        <ecNumber evidence="3 16">1.8.1.4</ecNumber>
    </recommendedName>
</protein>
<feature type="domain" description="Lipoyl-binding" evidence="18">
    <location>
        <begin position="4"/>
        <end position="78"/>
    </location>
</feature>
<feature type="binding site" evidence="14">
    <location>
        <begin position="438"/>
        <end position="441"/>
    </location>
    <ligand>
        <name>FAD</name>
        <dbReference type="ChEBI" id="CHEBI:57692"/>
    </ligand>
</feature>
<keyword evidence="7 14" id="KW-0274">FAD</keyword>
<evidence type="ECO:0000256" key="2">
    <source>
        <dbReference type="ARBA" id="ARBA00007532"/>
    </source>
</evidence>
<dbReference type="PANTHER" id="PTHR22912">
    <property type="entry name" value="DISULFIDE OXIDOREDUCTASE"/>
    <property type="match status" value="1"/>
</dbReference>
<evidence type="ECO:0000256" key="1">
    <source>
        <dbReference type="ARBA" id="ARBA00001938"/>
    </source>
</evidence>
<dbReference type="PATRIC" id="fig|477184.5.peg.3923"/>
<dbReference type="PROSITE" id="PS00076">
    <property type="entry name" value="PYRIDINE_REDOX_1"/>
    <property type="match status" value="1"/>
</dbReference>
<dbReference type="FunFam" id="3.30.390.30:FF:000001">
    <property type="entry name" value="Dihydrolipoyl dehydrogenase"/>
    <property type="match status" value="1"/>
</dbReference>
<dbReference type="PROSITE" id="PS50968">
    <property type="entry name" value="BIOTINYL_LIPOYL"/>
    <property type="match status" value="1"/>
</dbReference>
<evidence type="ECO:0000313" key="19">
    <source>
        <dbReference type="EMBL" id="EHK64523.1"/>
    </source>
</evidence>
<feature type="binding site" evidence="14">
    <location>
        <position position="391"/>
    </location>
    <ligand>
        <name>NAD(+)</name>
        <dbReference type="ChEBI" id="CHEBI:57540"/>
    </ligand>
</feature>
<dbReference type="PIRSF" id="PIRSF000350">
    <property type="entry name" value="Mercury_reductase_MerA"/>
    <property type="match status" value="1"/>
</dbReference>
<dbReference type="EC" id="1.8.1.4" evidence="3 16"/>
<dbReference type="EMBL" id="AGUF01000062">
    <property type="protein sequence ID" value="EHK64523.1"/>
    <property type="molecule type" value="Genomic_DNA"/>
</dbReference>
<proteinExistence type="inferred from homology"/>
<keyword evidence="8 16" id="KW-0560">Oxidoreductase</keyword>
<dbReference type="InterPro" id="IPR016156">
    <property type="entry name" value="FAD/NAD-linked_Rdtase_dimer_sf"/>
</dbReference>
<evidence type="ECO:0000256" key="8">
    <source>
        <dbReference type="ARBA" id="ARBA00023002"/>
    </source>
</evidence>
<name>H0FB35_9BURK</name>
<comment type="miscellaneous">
    <text evidence="16">The active site is a redox-active disulfide bond.</text>
</comment>
<keyword evidence="6" id="KW-0450">Lipoyl</keyword>
<reference evidence="19 20" key="1">
    <citation type="journal article" date="2012" name="J. Bacteriol.">
        <title>Genome sequence of the highly efficient arsenite-oxidizing bacterium Achromobacter arsenitoxydans SY8.</title>
        <authorList>
            <person name="Li X."/>
            <person name="Hu Y."/>
            <person name="Gong J."/>
            <person name="Lin Y."/>
            <person name="Johnstone L."/>
            <person name="Rensing C."/>
            <person name="Wang G."/>
        </authorList>
    </citation>
    <scope>NUCLEOTIDE SEQUENCE [LARGE SCALE GENOMIC DNA]</scope>
    <source>
        <strain evidence="19 20">SY8</strain>
    </source>
</reference>
<comment type="catalytic activity">
    <reaction evidence="12 16">
        <text>N(6)-[(R)-dihydrolipoyl]-L-lysyl-[protein] + NAD(+) = N(6)-[(R)-lipoyl]-L-lysyl-[protein] + NADH + H(+)</text>
        <dbReference type="Rhea" id="RHEA:15045"/>
        <dbReference type="Rhea" id="RHEA-COMP:10474"/>
        <dbReference type="Rhea" id="RHEA-COMP:10475"/>
        <dbReference type="ChEBI" id="CHEBI:15378"/>
        <dbReference type="ChEBI" id="CHEBI:57540"/>
        <dbReference type="ChEBI" id="CHEBI:57945"/>
        <dbReference type="ChEBI" id="CHEBI:83099"/>
        <dbReference type="ChEBI" id="CHEBI:83100"/>
        <dbReference type="EC" id="1.8.1.4"/>
    </reaction>
</comment>
<dbReference type="PRINTS" id="PR00368">
    <property type="entry name" value="FADPNR"/>
</dbReference>
<comment type="similarity">
    <text evidence="2 16">Belongs to the class-I pyridine nucleotide-disulfide oxidoreductase family.</text>
</comment>
<feature type="binding site" evidence="14">
    <location>
        <position position="172"/>
    </location>
    <ligand>
        <name>FAD</name>
        <dbReference type="ChEBI" id="CHEBI:57692"/>
    </ligand>
</feature>
<dbReference type="SUPFAM" id="SSF51905">
    <property type="entry name" value="FAD/NAD(P)-binding domain"/>
    <property type="match status" value="1"/>
</dbReference>
<evidence type="ECO:0000256" key="17">
    <source>
        <dbReference type="SAM" id="MobiDB-lite"/>
    </source>
</evidence>
<dbReference type="Gene3D" id="2.40.50.100">
    <property type="match status" value="1"/>
</dbReference>
<evidence type="ECO:0000256" key="9">
    <source>
        <dbReference type="ARBA" id="ARBA00023027"/>
    </source>
</evidence>
<dbReference type="InterPro" id="IPR023753">
    <property type="entry name" value="FAD/NAD-binding_dom"/>
</dbReference>
<dbReference type="eggNOG" id="COG1249">
    <property type="taxonomic scope" value="Bacteria"/>
</dbReference>
<evidence type="ECO:0000256" key="16">
    <source>
        <dbReference type="RuleBase" id="RU003692"/>
    </source>
</evidence>
<evidence type="ECO:0000256" key="5">
    <source>
        <dbReference type="ARBA" id="ARBA00022630"/>
    </source>
</evidence>
<evidence type="ECO:0000256" key="11">
    <source>
        <dbReference type="ARBA" id="ARBA00023284"/>
    </source>
</evidence>
<dbReference type="InterPro" id="IPR011053">
    <property type="entry name" value="Single_hybrid_motif"/>
</dbReference>
<dbReference type="InterPro" id="IPR000089">
    <property type="entry name" value="Biotin_lipoyl"/>
</dbReference>
<keyword evidence="20" id="KW-1185">Reference proteome</keyword>
<dbReference type="Proteomes" id="UP000003113">
    <property type="component" value="Unassembled WGS sequence"/>
</dbReference>
<dbReference type="CDD" id="cd06849">
    <property type="entry name" value="lipoyl_domain"/>
    <property type="match status" value="1"/>
</dbReference>
<evidence type="ECO:0000256" key="7">
    <source>
        <dbReference type="ARBA" id="ARBA00022827"/>
    </source>
</evidence>
<gene>
    <name evidence="19" type="ORF">KYC_19959</name>
</gene>
<dbReference type="InterPro" id="IPR003016">
    <property type="entry name" value="2-oxoA_DH_lipoyl-BS"/>
</dbReference>
<dbReference type="GO" id="GO:0004148">
    <property type="term" value="F:dihydrolipoyl dehydrogenase (NADH) activity"/>
    <property type="evidence" value="ECO:0007669"/>
    <property type="project" value="UniProtKB-EC"/>
</dbReference>
<dbReference type="Gene3D" id="3.30.390.30">
    <property type="match status" value="1"/>
</dbReference>
<dbReference type="AlphaFoldDB" id="H0FB35"/>
<evidence type="ECO:0000313" key="20">
    <source>
        <dbReference type="Proteomes" id="UP000003113"/>
    </source>
</evidence>
<dbReference type="InterPro" id="IPR012999">
    <property type="entry name" value="Pyr_OxRdtase_I_AS"/>
</dbReference>
<dbReference type="SUPFAM" id="SSF55424">
    <property type="entry name" value="FAD/NAD-linked reductases, dimerisation (C-terminal) domain"/>
    <property type="match status" value="1"/>
</dbReference>
<evidence type="ECO:0000256" key="14">
    <source>
        <dbReference type="PIRSR" id="PIRSR000350-3"/>
    </source>
</evidence>
<sequence length="591" mass="61801">MSNTVQIKVPDIGDFKEVEVIEVLVAVGDTIKAEQSLITVESDKASMEIPASQGGVVKSIAVKVGDKVAEGAVVLEVEAAEAGAAKEEAPKADSKPAAKDASKSEAPKAAAPAAATYSGSADGEYDMLVLGAGPGGYSAAFRAADLGLSVVLVERYATLGGVCLNVGCIPSKALLHNAAIIDEARELAAHGISFGEPKIDLDKLRGYKDSVVAKLTGGLAGMAKARKVTVVTGVGEFADANHLTVKGADGKTQTLRFKQAIIAAGSQSVKLPFLPQDDRIVDSTGALLLREVPKKMLIIGGGIIGLEMGTVYSTLGARLDVVEMLDGLMQGADRDLVKVWQKKNAYRFDNIMLKTKTVGAEAKKDGIYVSFEGEGAPKEPQRYDLVLQAVGRSPNGKKIGADKAGIAVTDRGFIDVDRQMRTNVPHIYAIGDIVGQPMLAHKAVHEGHVAAEAAAGQKSFFDARVIPSVAYTDPEVAWVGLTEDEAKKQGIKIEKGVFPWAASGRAIANGRDEGFTKLIFDAETHRILGGSIVGTHAGDLISELALAVEMGADVVDIAKTIHPHPTLGESVGMAAEVAEGVCTDLPPMKKK</sequence>
<dbReference type="InterPro" id="IPR050151">
    <property type="entry name" value="Class-I_Pyr_Nuc-Dis_Oxidored"/>
</dbReference>
<dbReference type="Pfam" id="PF02852">
    <property type="entry name" value="Pyr_redox_dim"/>
    <property type="match status" value="1"/>
</dbReference>
<feature type="binding site" evidence="14">
    <location>
        <position position="323"/>
    </location>
    <ligand>
        <name>NAD(+)</name>
        <dbReference type="ChEBI" id="CHEBI:57540"/>
    </ligand>
</feature>
<dbReference type="RefSeq" id="WP_008165613.1">
    <property type="nucleotide sequence ID" value="NZ_AGUF01000062.1"/>
</dbReference>
<feature type="active site" description="Proton acceptor" evidence="13">
    <location>
        <position position="564"/>
    </location>
</feature>
<dbReference type="InterPro" id="IPR004099">
    <property type="entry name" value="Pyr_nucl-diS_OxRdtase_dimer"/>
</dbReference>
<dbReference type="Gene3D" id="3.50.50.60">
    <property type="entry name" value="FAD/NAD(P)-binding domain"/>
    <property type="match status" value="2"/>
</dbReference>
<dbReference type="STRING" id="477184.KYC_19959"/>
<dbReference type="FunFam" id="3.50.50.60:FF:000001">
    <property type="entry name" value="Dihydrolipoyl dehydrogenase, mitochondrial"/>
    <property type="match status" value="1"/>
</dbReference>
<feature type="binding site" evidence="14">
    <location>
        <position position="432"/>
    </location>
    <ligand>
        <name>FAD</name>
        <dbReference type="ChEBI" id="CHEBI:57692"/>
    </ligand>
</feature>
<dbReference type="OrthoDB" id="178496at2"/>
<keyword evidence="5 16" id="KW-0285">Flavoprotein</keyword>
<evidence type="ECO:0000256" key="6">
    <source>
        <dbReference type="ARBA" id="ARBA00022823"/>
    </source>
</evidence>
<dbReference type="InterPro" id="IPR036188">
    <property type="entry name" value="FAD/NAD-bd_sf"/>
</dbReference>
<dbReference type="InterPro" id="IPR006258">
    <property type="entry name" value="Lipoamide_DH"/>
</dbReference>
<evidence type="ECO:0000256" key="3">
    <source>
        <dbReference type="ARBA" id="ARBA00012608"/>
    </source>
</evidence>
<dbReference type="NCBIfam" id="TIGR01350">
    <property type="entry name" value="lipoamide_DH"/>
    <property type="match status" value="1"/>
</dbReference>
<dbReference type="FunFam" id="2.40.50.100:FF:000009">
    <property type="entry name" value="Acetyltransferase component of pyruvate dehydrogenase complex"/>
    <property type="match status" value="1"/>
</dbReference>
<dbReference type="PRINTS" id="PR00411">
    <property type="entry name" value="PNDRDTASEI"/>
</dbReference>
<organism evidence="19 20">
    <name type="scientific">Achromobacter arsenitoxydans SY8</name>
    <dbReference type="NCBI Taxonomy" id="477184"/>
    <lineage>
        <taxon>Bacteria</taxon>
        <taxon>Pseudomonadati</taxon>
        <taxon>Pseudomonadota</taxon>
        <taxon>Betaproteobacteria</taxon>
        <taxon>Burkholderiales</taxon>
        <taxon>Alcaligenaceae</taxon>
        <taxon>Achromobacter</taxon>
    </lineage>
</organism>
<accession>H0FB35</accession>
<dbReference type="PANTHER" id="PTHR22912:SF160">
    <property type="entry name" value="DIHYDROLIPOYL DEHYDROGENASE"/>
    <property type="match status" value="1"/>
</dbReference>
<dbReference type="InterPro" id="IPR001100">
    <property type="entry name" value="Pyr_nuc-diS_OxRdtase"/>
</dbReference>
<dbReference type="GO" id="GO:0050660">
    <property type="term" value="F:flavin adenine dinucleotide binding"/>
    <property type="evidence" value="ECO:0007669"/>
    <property type="project" value="InterPro"/>
</dbReference>
<comment type="cofactor">
    <cofactor evidence="14 16">
        <name>FAD</name>
        <dbReference type="ChEBI" id="CHEBI:57692"/>
    </cofactor>
    <text evidence="14 16">Binds 1 FAD per subunit.</text>
</comment>
<dbReference type="Pfam" id="PF07992">
    <property type="entry name" value="Pyr_redox_2"/>
    <property type="match status" value="1"/>
</dbReference>